<evidence type="ECO:0000259" key="4">
    <source>
        <dbReference type="PROSITE" id="PS50887"/>
    </source>
</evidence>
<dbReference type="PANTHER" id="PTHR45138:SF9">
    <property type="entry name" value="DIGUANYLATE CYCLASE DGCM-RELATED"/>
    <property type="match status" value="1"/>
</dbReference>
<evidence type="ECO:0000256" key="3">
    <source>
        <dbReference type="SAM" id="Coils"/>
    </source>
</evidence>
<dbReference type="InterPro" id="IPR043128">
    <property type="entry name" value="Rev_trsase/Diguanyl_cyclase"/>
</dbReference>
<evidence type="ECO:0000313" key="6">
    <source>
        <dbReference type="Proteomes" id="UP000076335"/>
    </source>
</evidence>
<dbReference type="InterPro" id="IPR029787">
    <property type="entry name" value="Nucleotide_cyclase"/>
</dbReference>
<sequence length="341" mass="38495">MTTTDHHVSKHWDYAKATLDALRDHGLRPTPELYHVWFVYYAEENPEILRVIDTVKASGEAIGEETLLQLYYRYIFDRQAADFLQRGMEDFSDVVENSDASLTSTRDELRVYGDVLGKAEESLLAGEKVAEVIRNVALHTSRMQTTVESLHEQLGDYLNKIAHLQRELHETRERSYTDGLTRVSNRMHFEETLASCCVEFDTGSIDEPFCVMMVDLDQFKVVNDKYGHRIGDEILVLIASMIKANTKGRDLVARYGGDEFAILLPQTPLKDAMMLADDMSKRIAAREVRAKSSGTSFGHMTVSVGVAEYVKGEGAAKVVDRADNALYRAKKNGRNRNFAAE</sequence>
<dbReference type="Proteomes" id="UP000076335">
    <property type="component" value="Unassembled WGS sequence"/>
</dbReference>
<dbReference type="GO" id="GO:1902201">
    <property type="term" value="P:negative regulation of bacterial-type flagellum-dependent cell motility"/>
    <property type="evidence" value="ECO:0007669"/>
    <property type="project" value="TreeGrafter"/>
</dbReference>
<dbReference type="EC" id="2.7.7.65" evidence="1"/>
<dbReference type="CDD" id="cd01949">
    <property type="entry name" value="GGDEF"/>
    <property type="match status" value="1"/>
</dbReference>
<dbReference type="NCBIfam" id="TIGR00254">
    <property type="entry name" value="GGDEF"/>
    <property type="match status" value="1"/>
</dbReference>
<dbReference type="InterPro" id="IPR000160">
    <property type="entry name" value="GGDEF_dom"/>
</dbReference>
<dbReference type="OrthoDB" id="9812260at2"/>
<feature type="coiled-coil region" evidence="3">
    <location>
        <begin position="147"/>
        <end position="174"/>
    </location>
</feature>
<comment type="caution">
    <text evidence="5">The sequence shown here is derived from an EMBL/GenBank/DDBJ whole genome shotgun (WGS) entry which is preliminary data.</text>
</comment>
<accession>A0A154L7M1</accession>
<dbReference type="InterPro" id="IPR050469">
    <property type="entry name" value="Diguanylate_Cyclase"/>
</dbReference>
<gene>
    <name evidence="5" type="ORF">AUP42_16215</name>
</gene>
<comment type="catalytic activity">
    <reaction evidence="2">
        <text>2 GTP = 3',3'-c-di-GMP + 2 diphosphate</text>
        <dbReference type="Rhea" id="RHEA:24898"/>
        <dbReference type="ChEBI" id="CHEBI:33019"/>
        <dbReference type="ChEBI" id="CHEBI:37565"/>
        <dbReference type="ChEBI" id="CHEBI:58805"/>
        <dbReference type="EC" id="2.7.7.65"/>
    </reaction>
</comment>
<feature type="domain" description="GGDEF" evidence="4">
    <location>
        <begin position="207"/>
        <end position="341"/>
    </location>
</feature>
<dbReference type="SUPFAM" id="SSF55073">
    <property type="entry name" value="Nucleotide cyclase"/>
    <property type="match status" value="1"/>
</dbReference>
<dbReference type="FunFam" id="3.30.70.270:FF:000001">
    <property type="entry name" value="Diguanylate cyclase domain protein"/>
    <property type="match status" value="1"/>
</dbReference>
<evidence type="ECO:0000313" key="5">
    <source>
        <dbReference type="EMBL" id="KZB66387.1"/>
    </source>
</evidence>
<proteinExistence type="predicted"/>
<dbReference type="PANTHER" id="PTHR45138">
    <property type="entry name" value="REGULATORY COMPONENTS OF SENSORY TRANSDUCTION SYSTEM"/>
    <property type="match status" value="1"/>
</dbReference>
<dbReference type="GO" id="GO:0005886">
    <property type="term" value="C:plasma membrane"/>
    <property type="evidence" value="ECO:0007669"/>
    <property type="project" value="TreeGrafter"/>
</dbReference>
<evidence type="ECO:0000256" key="1">
    <source>
        <dbReference type="ARBA" id="ARBA00012528"/>
    </source>
</evidence>
<evidence type="ECO:0000256" key="2">
    <source>
        <dbReference type="ARBA" id="ARBA00034247"/>
    </source>
</evidence>
<dbReference type="Pfam" id="PF00990">
    <property type="entry name" value="GGDEF"/>
    <property type="match status" value="1"/>
</dbReference>
<organism evidence="5 6">
    <name type="scientific">Thalassospira lucentensis</name>
    <dbReference type="NCBI Taxonomy" id="168935"/>
    <lineage>
        <taxon>Bacteria</taxon>
        <taxon>Pseudomonadati</taxon>
        <taxon>Pseudomonadota</taxon>
        <taxon>Alphaproteobacteria</taxon>
        <taxon>Rhodospirillales</taxon>
        <taxon>Thalassospiraceae</taxon>
        <taxon>Thalassospira</taxon>
    </lineage>
</organism>
<dbReference type="PROSITE" id="PS50887">
    <property type="entry name" value="GGDEF"/>
    <property type="match status" value="1"/>
</dbReference>
<keyword evidence="3" id="KW-0175">Coiled coil</keyword>
<dbReference type="EMBL" id="LPVY01000006">
    <property type="protein sequence ID" value="KZB66387.1"/>
    <property type="molecule type" value="Genomic_DNA"/>
</dbReference>
<dbReference type="SMART" id="SM00267">
    <property type="entry name" value="GGDEF"/>
    <property type="match status" value="1"/>
</dbReference>
<dbReference type="Gene3D" id="3.30.70.270">
    <property type="match status" value="1"/>
</dbReference>
<dbReference type="AlphaFoldDB" id="A0A154L7M1"/>
<reference evidence="5 6" key="1">
    <citation type="submission" date="2015-12" db="EMBL/GenBank/DDBJ databases">
        <title>Genome sequence of Thalassospira lucentensis MCCC 1A02072.</title>
        <authorList>
            <person name="Lu L."/>
            <person name="Lai Q."/>
            <person name="Shao Z."/>
            <person name="Qian P."/>
        </authorList>
    </citation>
    <scope>NUCLEOTIDE SEQUENCE [LARGE SCALE GENOMIC DNA]</scope>
    <source>
        <strain evidence="5 6">MCCC 1A02072</strain>
    </source>
</reference>
<protein>
    <recommendedName>
        <fullName evidence="1">diguanylate cyclase</fullName>
        <ecNumber evidence="1">2.7.7.65</ecNumber>
    </recommendedName>
</protein>
<dbReference type="RefSeq" id="WP_062950727.1">
    <property type="nucleotide sequence ID" value="NZ_LPVY01000006.1"/>
</dbReference>
<dbReference type="GO" id="GO:0052621">
    <property type="term" value="F:diguanylate cyclase activity"/>
    <property type="evidence" value="ECO:0007669"/>
    <property type="project" value="UniProtKB-EC"/>
</dbReference>
<name>A0A154L7M1_9PROT</name>
<dbReference type="GO" id="GO:0043709">
    <property type="term" value="P:cell adhesion involved in single-species biofilm formation"/>
    <property type="evidence" value="ECO:0007669"/>
    <property type="project" value="TreeGrafter"/>
</dbReference>